<comment type="caution">
    <text evidence="2">The sequence shown here is derived from an EMBL/GenBank/DDBJ whole genome shotgun (WGS) entry which is preliminary data.</text>
</comment>
<feature type="compositionally biased region" description="Basic and acidic residues" evidence="1">
    <location>
        <begin position="31"/>
        <end position="40"/>
    </location>
</feature>
<evidence type="ECO:0000313" key="2">
    <source>
        <dbReference type="EMBL" id="PSR56835.1"/>
    </source>
</evidence>
<evidence type="ECO:0000256" key="1">
    <source>
        <dbReference type="SAM" id="MobiDB-lite"/>
    </source>
</evidence>
<keyword evidence="3" id="KW-1185">Reference proteome</keyword>
<accession>A0A2T2YMV7</accession>
<reference evidence="2 3" key="1">
    <citation type="submission" date="2018-03" db="EMBL/GenBank/DDBJ databases">
        <title>Adhaeribacter sp. HMF7605 Genome sequencing and assembly.</title>
        <authorList>
            <person name="Kang H."/>
            <person name="Kang J."/>
            <person name="Cha I."/>
            <person name="Kim H."/>
            <person name="Joh K."/>
        </authorList>
    </citation>
    <scope>NUCLEOTIDE SEQUENCE [LARGE SCALE GENOMIC DNA]</scope>
    <source>
        <strain evidence="2 3">HMF7605</strain>
    </source>
</reference>
<organism evidence="2 3">
    <name type="scientific">Adhaeribacter arboris</name>
    <dbReference type="NCBI Taxonomy" id="2072846"/>
    <lineage>
        <taxon>Bacteria</taxon>
        <taxon>Pseudomonadati</taxon>
        <taxon>Bacteroidota</taxon>
        <taxon>Cytophagia</taxon>
        <taxon>Cytophagales</taxon>
        <taxon>Hymenobacteraceae</taxon>
        <taxon>Adhaeribacter</taxon>
    </lineage>
</organism>
<proteinExistence type="predicted"/>
<sequence length="66" mass="6943">MDSSLAVEDLSAFRCCGAAWRNGVSQGSLNRPEEPIEARRPGGKQATTQSASALSPEDGNRLHGSN</sequence>
<protein>
    <submittedName>
        <fullName evidence="2">Uncharacterized protein</fullName>
    </submittedName>
</protein>
<gene>
    <name evidence="2" type="ORF">AHMF7605_26720</name>
</gene>
<dbReference type="AlphaFoldDB" id="A0A2T2YMV7"/>
<feature type="region of interest" description="Disordered" evidence="1">
    <location>
        <begin position="23"/>
        <end position="66"/>
    </location>
</feature>
<dbReference type="EMBL" id="PYFT01000001">
    <property type="protein sequence ID" value="PSR56835.1"/>
    <property type="molecule type" value="Genomic_DNA"/>
</dbReference>
<dbReference type="Proteomes" id="UP000240357">
    <property type="component" value="Unassembled WGS sequence"/>
</dbReference>
<evidence type="ECO:0000313" key="3">
    <source>
        <dbReference type="Proteomes" id="UP000240357"/>
    </source>
</evidence>
<name>A0A2T2YMV7_9BACT</name>